<gene>
    <name evidence="3" type="ORF">I5677_16125</name>
</gene>
<dbReference type="AlphaFoldDB" id="A0A8J7H178"/>
<dbReference type="Gene3D" id="3.40.50.720">
    <property type="entry name" value="NAD(P)-binding Rossmann-like Domain"/>
    <property type="match status" value="1"/>
</dbReference>
<comment type="similarity">
    <text evidence="1">Belongs to the NAD(P)-dependent epimerase/dehydratase family.</text>
</comment>
<dbReference type="InterPro" id="IPR036291">
    <property type="entry name" value="NAD(P)-bd_dom_sf"/>
</dbReference>
<feature type="domain" description="NAD-dependent epimerase/dehydratase" evidence="2">
    <location>
        <begin position="9"/>
        <end position="208"/>
    </location>
</feature>
<dbReference type="RefSeq" id="WP_197662681.1">
    <property type="nucleotide sequence ID" value="NZ_JAEAGR010000022.1"/>
</dbReference>
<dbReference type="InterPro" id="IPR001509">
    <property type="entry name" value="Epimerase_deHydtase"/>
</dbReference>
<accession>A0A8J7H178</accession>
<name>A0A8J7H178_9FIRM</name>
<dbReference type="Pfam" id="PF01370">
    <property type="entry name" value="Epimerase"/>
    <property type="match status" value="1"/>
</dbReference>
<protein>
    <submittedName>
        <fullName evidence="3">NAD-dependent epimerase/dehydratase family protein</fullName>
    </submittedName>
</protein>
<organism evidence="3 4">
    <name type="scientific">Mobilitalea sibirica</name>
    <dbReference type="NCBI Taxonomy" id="1462919"/>
    <lineage>
        <taxon>Bacteria</taxon>
        <taxon>Bacillati</taxon>
        <taxon>Bacillota</taxon>
        <taxon>Clostridia</taxon>
        <taxon>Lachnospirales</taxon>
        <taxon>Lachnospiraceae</taxon>
        <taxon>Mobilitalea</taxon>
    </lineage>
</organism>
<keyword evidence="4" id="KW-1185">Reference proteome</keyword>
<dbReference type="PANTHER" id="PTHR43000">
    <property type="entry name" value="DTDP-D-GLUCOSE 4,6-DEHYDRATASE-RELATED"/>
    <property type="match status" value="1"/>
</dbReference>
<evidence type="ECO:0000313" key="3">
    <source>
        <dbReference type="EMBL" id="MBH1942429.1"/>
    </source>
</evidence>
<dbReference type="SUPFAM" id="SSF51735">
    <property type="entry name" value="NAD(P)-binding Rossmann-fold domains"/>
    <property type="match status" value="1"/>
</dbReference>
<dbReference type="Proteomes" id="UP000623269">
    <property type="component" value="Unassembled WGS sequence"/>
</dbReference>
<dbReference type="EMBL" id="JAEAGR010000022">
    <property type="protein sequence ID" value="MBH1942429.1"/>
    <property type="molecule type" value="Genomic_DNA"/>
</dbReference>
<reference evidence="3" key="1">
    <citation type="submission" date="2020-12" db="EMBL/GenBank/DDBJ databases">
        <title>M. sibirica DSM 26468T genome.</title>
        <authorList>
            <person name="Thieme N."/>
            <person name="Rettenmaier R."/>
            <person name="Zverlov V."/>
            <person name="Liebl W."/>
        </authorList>
    </citation>
    <scope>NUCLEOTIDE SEQUENCE</scope>
    <source>
        <strain evidence="3">DSM 26468</strain>
    </source>
</reference>
<sequence>MNNQVIPKVLVLGGTAFVSRCIAMKLIEKGYKVDILTRGIRAIDYSGYHKHIICDRHNTEALRKALQNSRYEYIFDMNAYYDDDIYKLLNIIDTNSIEKYILCSTASVYTFREGITDENGQRLSSEDNNTYGLNKKYAEDILMYSGIPYVIIRPTYIYGEYNEIPRETYIFKAIEDGTPLEICSNKNTRIHMIYIEDLGDLFISTMESKNLFGCFNACNDEIITFENYIKICEEIIGKKANILYYRSEEEPDPIAFPYVEFSVLLNNKKLIKDGLIIPKTSLRDGLRKTYQWYKKKS</sequence>
<comment type="caution">
    <text evidence="3">The sequence shown here is derived from an EMBL/GenBank/DDBJ whole genome shotgun (WGS) entry which is preliminary data.</text>
</comment>
<evidence type="ECO:0000259" key="2">
    <source>
        <dbReference type="Pfam" id="PF01370"/>
    </source>
</evidence>
<proteinExistence type="inferred from homology"/>
<evidence type="ECO:0000313" key="4">
    <source>
        <dbReference type="Proteomes" id="UP000623269"/>
    </source>
</evidence>
<evidence type="ECO:0000256" key="1">
    <source>
        <dbReference type="ARBA" id="ARBA00007637"/>
    </source>
</evidence>